<protein>
    <submittedName>
        <fullName evidence="2">Putative transcriptional regulator</fullName>
    </submittedName>
</protein>
<dbReference type="OrthoDB" id="9623at2157"/>
<sequence length="185" mass="21085">MTDNTNEELKEDEKSNFLKLFYALDSKTRLAIIQSLFENEKHISEIAREQKISVPVAAKHVNILEDANLVKRNIYGKTHVLELNNKDVAKSLDILAPTKTVEVKKGTNLLDALKEVAIIETKKLRGKDHVISTNGDEGFFIYELDGQFCDQTVQNCIFRKDVTVVWKKLEPVAKLCLNIKVRDDD</sequence>
<dbReference type="AlphaFoldDB" id="W9DPC3"/>
<gene>
    <name evidence="2" type="ORF">MettiDRAFT_0358</name>
</gene>
<dbReference type="Proteomes" id="UP000019483">
    <property type="component" value="Unassembled WGS sequence"/>
</dbReference>
<dbReference type="Gene3D" id="1.10.10.10">
    <property type="entry name" value="Winged helix-like DNA-binding domain superfamily/Winged helix DNA-binding domain"/>
    <property type="match status" value="1"/>
</dbReference>
<accession>W9DPC3</accession>
<dbReference type="RefSeq" id="WP_023844091.1">
    <property type="nucleotide sequence ID" value="NZ_AZAJ01000001.1"/>
</dbReference>
<keyword evidence="3" id="KW-1185">Reference proteome</keyword>
<dbReference type="PANTHER" id="PTHR38600">
    <property type="entry name" value="TRANSCRIPTIONAL REGULATORY PROTEIN"/>
    <property type="match status" value="1"/>
</dbReference>
<dbReference type="InterPro" id="IPR036388">
    <property type="entry name" value="WH-like_DNA-bd_sf"/>
</dbReference>
<evidence type="ECO:0000313" key="3">
    <source>
        <dbReference type="Proteomes" id="UP000019483"/>
    </source>
</evidence>
<dbReference type="InterPro" id="IPR036390">
    <property type="entry name" value="WH_DNA-bd_sf"/>
</dbReference>
<dbReference type="InterPro" id="IPR001845">
    <property type="entry name" value="HTH_ArsR_DNA-bd_dom"/>
</dbReference>
<dbReference type="SUPFAM" id="SSF46785">
    <property type="entry name" value="Winged helix' DNA-binding domain"/>
    <property type="match status" value="1"/>
</dbReference>
<comment type="caution">
    <text evidence="2">The sequence shown here is derived from an EMBL/GenBank/DDBJ whole genome shotgun (WGS) entry which is preliminary data.</text>
</comment>
<dbReference type="CDD" id="cd00090">
    <property type="entry name" value="HTH_ARSR"/>
    <property type="match status" value="1"/>
</dbReference>
<dbReference type="EMBL" id="AZAJ01000001">
    <property type="protein sequence ID" value="ETA66955.1"/>
    <property type="molecule type" value="Genomic_DNA"/>
</dbReference>
<organism evidence="2 3">
    <name type="scientific">Methanolobus tindarius DSM 2278</name>
    <dbReference type="NCBI Taxonomy" id="1090322"/>
    <lineage>
        <taxon>Archaea</taxon>
        <taxon>Methanobacteriati</taxon>
        <taxon>Methanobacteriota</taxon>
        <taxon>Stenosarchaea group</taxon>
        <taxon>Methanomicrobia</taxon>
        <taxon>Methanosarcinales</taxon>
        <taxon>Methanosarcinaceae</taxon>
        <taxon>Methanolobus</taxon>
    </lineage>
</organism>
<evidence type="ECO:0000259" key="1">
    <source>
        <dbReference type="PROSITE" id="PS50987"/>
    </source>
</evidence>
<dbReference type="GO" id="GO:0003700">
    <property type="term" value="F:DNA-binding transcription factor activity"/>
    <property type="evidence" value="ECO:0007669"/>
    <property type="project" value="InterPro"/>
</dbReference>
<reference evidence="2 3" key="1">
    <citation type="submission" date="2013-08" db="EMBL/GenBank/DDBJ databases">
        <authorList>
            <consortium name="DOE Joint Genome Institute"/>
            <person name="Eisen J."/>
            <person name="Huntemann M."/>
            <person name="Han J."/>
            <person name="Chen A."/>
            <person name="Kyrpides N."/>
            <person name="Mavromatis K."/>
            <person name="Markowitz V."/>
            <person name="Palaniappan K."/>
            <person name="Ivanova N."/>
            <person name="Schaumberg A."/>
            <person name="Pati A."/>
            <person name="Liolios K."/>
            <person name="Nordberg H.P."/>
            <person name="Cantor M.N."/>
            <person name="Hua S.X."/>
            <person name="Woyke T."/>
        </authorList>
    </citation>
    <scope>NUCLEOTIDE SEQUENCE [LARGE SCALE GENOMIC DNA]</scope>
    <source>
        <strain evidence="2 3">DSM 2278</strain>
    </source>
</reference>
<dbReference type="InterPro" id="IPR011991">
    <property type="entry name" value="ArsR-like_HTH"/>
</dbReference>
<proteinExistence type="predicted"/>
<dbReference type="STRING" id="1090322.MettiDRAFT_0358"/>
<name>W9DPC3_METTI</name>
<dbReference type="SMART" id="SM00418">
    <property type="entry name" value="HTH_ARSR"/>
    <property type="match status" value="1"/>
</dbReference>
<dbReference type="PANTHER" id="PTHR38600:SF1">
    <property type="entry name" value="TRANSCRIPTIONAL REGULATORY PROTEIN"/>
    <property type="match status" value="1"/>
</dbReference>
<dbReference type="PROSITE" id="PS50987">
    <property type="entry name" value="HTH_ARSR_2"/>
    <property type="match status" value="1"/>
</dbReference>
<evidence type="ECO:0000313" key="2">
    <source>
        <dbReference type="EMBL" id="ETA66955.1"/>
    </source>
</evidence>
<feature type="domain" description="HTH arsR-type" evidence="1">
    <location>
        <begin position="9"/>
        <end position="103"/>
    </location>
</feature>
<dbReference type="Pfam" id="PF01022">
    <property type="entry name" value="HTH_5"/>
    <property type="match status" value="1"/>
</dbReference>